<proteinExistence type="predicted"/>
<accession>A0A4U3L6V3</accession>
<reference evidence="1 2" key="1">
    <citation type="submission" date="2019-05" db="EMBL/GenBank/DDBJ databases">
        <title>Panacibacter sp. strain 17mud1-8 Genome sequencing and assembly.</title>
        <authorList>
            <person name="Chhetri G."/>
        </authorList>
    </citation>
    <scope>NUCLEOTIDE SEQUENCE [LARGE SCALE GENOMIC DNA]</scope>
    <source>
        <strain evidence="1 2">17mud1-8</strain>
    </source>
</reference>
<dbReference type="AlphaFoldDB" id="A0A4U3L6V3"/>
<evidence type="ECO:0000313" key="2">
    <source>
        <dbReference type="Proteomes" id="UP000305848"/>
    </source>
</evidence>
<organism evidence="1 2">
    <name type="scientific">Ilyomonas limi</name>
    <dbReference type="NCBI Taxonomy" id="2575867"/>
    <lineage>
        <taxon>Bacteria</taxon>
        <taxon>Pseudomonadati</taxon>
        <taxon>Bacteroidota</taxon>
        <taxon>Chitinophagia</taxon>
        <taxon>Chitinophagales</taxon>
        <taxon>Chitinophagaceae</taxon>
        <taxon>Ilyomonas</taxon>
    </lineage>
</organism>
<dbReference type="Gene3D" id="3.30.420.260">
    <property type="match status" value="1"/>
</dbReference>
<dbReference type="OrthoDB" id="658622at2"/>
<sequence>MYPDAGTIYLHFQHLYISILMVQKLFSIYFTPDETNALFIEIGHHHIACWCTGDKQSLQAFEYFTFHTTDEHEDFEKVYKVAKLHSVLLNNEFAATEVIWETTPFTCVPNALFKPEVLDDYINMLDKSPFTKALSCTQRDITVAYPVKEDALRLVQHHFPKATASHKICQLSKELSGNAVTALHTIFYHHHFLLLAVKDNALQLATSIAYQSSQDCLYYILYTMQQLNLPLNETVVLVSGFIDMNSALYKELYQYIPLLQPAEKGMLKDEYPAHYFTTFYK</sequence>
<dbReference type="EMBL" id="SZQL01000002">
    <property type="protein sequence ID" value="TKK70981.1"/>
    <property type="molecule type" value="Genomic_DNA"/>
</dbReference>
<dbReference type="InterPro" id="IPR024213">
    <property type="entry name" value="DUF3822"/>
</dbReference>
<protein>
    <submittedName>
        <fullName evidence="1">DUF3822 family protein</fullName>
    </submittedName>
</protein>
<dbReference type="Pfam" id="PF12864">
    <property type="entry name" value="DUF3822"/>
    <property type="match status" value="1"/>
</dbReference>
<dbReference type="Proteomes" id="UP000305848">
    <property type="component" value="Unassembled WGS sequence"/>
</dbReference>
<keyword evidence="2" id="KW-1185">Reference proteome</keyword>
<comment type="caution">
    <text evidence="1">The sequence shown here is derived from an EMBL/GenBank/DDBJ whole genome shotgun (WGS) entry which is preliminary data.</text>
</comment>
<name>A0A4U3L6V3_9BACT</name>
<dbReference type="CDD" id="cd24013">
    <property type="entry name" value="ASKHA_ATPase_BT3980-like"/>
    <property type="match status" value="1"/>
</dbReference>
<evidence type="ECO:0000313" key="1">
    <source>
        <dbReference type="EMBL" id="TKK70981.1"/>
    </source>
</evidence>
<gene>
    <name evidence="1" type="ORF">FC093_04680</name>
</gene>
<dbReference type="Gene3D" id="3.30.420.250">
    <property type="match status" value="1"/>
</dbReference>